<evidence type="ECO:0000313" key="1">
    <source>
        <dbReference type="EMBL" id="TCO74655.1"/>
    </source>
</evidence>
<name>A0A4R2L641_9GAMM</name>
<comment type="caution">
    <text evidence="1">The sequence shown here is derived from an EMBL/GenBank/DDBJ whole genome shotgun (WGS) entry which is preliminary data.</text>
</comment>
<evidence type="ECO:0000313" key="2">
    <source>
        <dbReference type="Proteomes" id="UP000294980"/>
    </source>
</evidence>
<accession>A0A4R2L641</accession>
<gene>
    <name evidence="1" type="ORF">EV688_11214</name>
</gene>
<organism evidence="1 2">
    <name type="scientific">Chromatocurvus halotolerans</name>
    <dbReference type="NCBI Taxonomy" id="1132028"/>
    <lineage>
        <taxon>Bacteria</taxon>
        <taxon>Pseudomonadati</taxon>
        <taxon>Pseudomonadota</taxon>
        <taxon>Gammaproteobacteria</taxon>
        <taxon>Cellvibrionales</taxon>
        <taxon>Halieaceae</taxon>
        <taxon>Chromatocurvus</taxon>
    </lineage>
</organism>
<dbReference type="EMBL" id="SLWX01000012">
    <property type="protein sequence ID" value="TCO74655.1"/>
    <property type="molecule type" value="Genomic_DNA"/>
</dbReference>
<protein>
    <submittedName>
        <fullName evidence="1">Uncharacterized protein</fullName>
    </submittedName>
</protein>
<dbReference type="AlphaFoldDB" id="A0A4R2L641"/>
<proteinExistence type="predicted"/>
<sequence length="226" mass="24701">MSGSMTSDPRHATAPTAARWLVAASLLLLSACGAKQVVVQGKFPQPLMSRQPVTLGVFYPEEFRNHEFFDEAKGRNDSDWLVKTGEAQVAMWNTLLDGMFADVVFLEAAPDATTEIPDVDAILIPRVDELQYAIPTHTNIKVYEIWMRYAFDLNAPDGTAIAQWTMTAYGKTPTAFLQSDEAAVNLAAVVALRDAGAHFATLFPTVPDIADWLQSRNQTLAAGNTP</sequence>
<dbReference type="Proteomes" id="UP000294980">
    <property type="component" value="Unassembled WGS sequence"/>
</dbReference>
<reference evidence="1 2" key="1">
    <citation type="submission" date="2019-03" db="EMBL/GenBank/DDBJ databases">
        <title>Genomic Encyclopedia of Type Strains, Phase IV (KMG-IV): sequencing the most valuable type-strain genomes for metagenomic binning, comparative biology and taxonomic classification.</title>
        <authorList>
            <person name="Goeker M."/>
        </authorList>
    </citation>
    <scope>NUCLEOTIDE SEQUENCE [LARGE SCALE GENOMIC DNA]</scope>
    <source>
        <strain evidence="1 2">DSM 23344</strain>
    </source>
</reference>
<keyword evidence="2" id="KW-1185">Reference proteome</keyword>